<comment type="caution">
    <text evidence="3">The sequence shown here is derived from an EMBL/GenBank/DDBJ whole genome shotgun (WGS) entry which is preliminary data.</text>
</comment>
<feature type="compositionally biased region" description="Low complexity" evidence="1">
    <location>
        <begin position="380"/>
        <end position="399"/>
    </location>
</feature>
<dbReference type="GO" id="GO:0008641">
    <property type="term" value="F:ubiquitin-like modifier activating enzyme activity"/>
    <property type="evidence" value="ECO:0007669"/>
    <property type="project" value="InterPro"/>
</dbReference>
<name>A0A1S1RLC3_9ACTN</name>
<dbReference type="RefSeq" id="WP_071059360.1">
    <property type="nucleotide sequence ID" value="NZ_MAXA01000001.1"/>
</dbReference>
<protein>
    <submittedName>
        <fullName evidence="3">Thiamine biosynthesis protein ThiF</fullName>
    </submittedName>
</protein>
<evidence type="ECO:0000313" key="3">
    <source>
        <dbReference type="EMBL" id="OHV46896.1"/>
    </source>
</evidence>
<evidence type="ECO:0000313" key="4">
    <source>
        <dbReference type="Proteomes" id="UP000179769"/>
    </source>
</evidence>
<dbReference type="InterPro" id="IPR035985">
    <property type="entry name" value="Ubiquitin-activating_enz"/>
</dbReference>
<accession>A0A1S1RLC3</accession>
<evidence type="ECO:0000256" key="1">
    <source>
        <dbReference type="SAM" id="MobiDB-lite"/>
    </source>
</evidence>
<reference evidence="4" key="1">
    <citation type="submission" date="2016-07" db="EMBL/GenBank/DDBJ databases">
        <title>Frankia sp. NRRL B-16219 Genome sequencing.</title>
        <authorList>
            <person name="Ghodhbane-Gtari F."/>
            <person name="Swanson E."/>
            <person name="Gueddou A."/>
            <person name="Louati M."/>
            <person name="Nouioui I."/>
            <person name="Hezbri K."/>
            <person name="Abebe-Akele F."/>
            <person name="Simpson S."/>
            <person name="Morris K."/>
            <person name="Thomas K."/>
            <person name="Gtari M."/>
            <person name="Tisa L.S."/>
        </authorList>
    </citation>
    <scope>NUCLEOTIDE SEQUENCE [LARGE SCALE GENOMIC DNA]</scope>
    <source>
        <strain evidence="4">NRRL B-16219</strain>
    </source>
</reference>
<evidence type="ECO:0000259" key="2">
    <source>
        <dbReference type="Pfam" id="PF00899"/>
    </source>
</evidence>
<dbReference type="Proteomes" id="UP000179769">
    <property type="component" value="Unassembled WGS sequence"/>
</dbReference>
<dbReference type="InterPro" id="IPR000594">
    <property type="entry name" value="ThiF_NAD_FAD-bd"/>
</dbReference>
<gene>
    <name evidence="3" type="ORF">BBK14_01150</name>
</gene>
<dbReference type="SUPFAM" id="SSF69572">
    <property type="entry name" value="Activating enzymes of the ubiquitin-like proteins"/>
    <property type="match status" value="1"/>
</dbReference>
<dbReference type="EMBL" id="MAXA01000001">
    <property type="protein sequence ID" value="OHV46896.1"/>
    <property type="molecule type" value="Genomic_DNA"/>
</dbReference>
<feature type="domain" description="THIF-type NAD/FAD binding fold" evidence="2">
    <location>
        <begin position="122"/>
        <end position="184"/>
    </location>
</feature>
<dbReference type="OrthoDB" id="4426339at2"/>
<organism evidence="3 4">
    <name type="scientific">Parafrankia soli</name>
    <dbReference type="NCBI Taxonomy" id="2599596"/>
    <lineage>
        <taxon>Bacteria</taxon>
        <taxon>Bacillati</taxon>
        <taxon>Actinomycetota</taxon>
        <taxon>Actinomycetes</taxon>
        <taxon>Frankiales</taxon>
        <taxon>Frankiaceae</taxon>
        <taxon>Parafrankia</taxon>
    </lineage>
</organism>
<proteinExistence type="predicted"/>
<keyword evidence="4" id="KW-1185">Reference proteome</keyword>
<dbReference type="Gene3D" id="3.40.50.720">
    <property type="entry name" value="NAD(P)-binding Rossmann-like Domain"/>
    <property type="match status" value="2"/>
</dbReference>
<sequence>MRPVLKPGLRRLWRDSTTLQIGVDPLRAVIITDLSPADVSALDALDQPGPHLDPGGQADDPATQVMIEMLAQAGLLDDSADTEPAPQDDADHGRLAPDVAAISLATFGVRPPSSVLAARRLARVAVRGAGRIGAQIAALLTAAGVGQVIVDDPGSTSAADVAPGGLRFDDIGRPRALAAHSAMGRVGGGAPRPPRSSRPARSPRSPEIEPFRPDLVLLAPVGIPLVHPDECLGLERSGVPHLLAGIRETTGIVGPLVVPGVSSCLHCQHLYRDARDPDWPILALQMVRPSERGPDPCEISLATLVASMAAMQALDYLETRPSAGRGSAAGLPATAGGTLEVSRSELRIRRRTWPVHPECPCRTARAAADGPVPGDQSDLSPPVAVPSAPADAIAPSHAV</sequence>
<dbReference type="AlphaFoldDB" id="A0A1S1RLC3"/>
<feature type="region of interest" description="Disordered" evidence="1">
    <location>
        <begin position="181"/>
        <end position="208"/>
    </location>
</feature>
<dbReference type="Pfam" id="PF00899">
    <property type="entry name" value="ThiF"/>
    <property type="match status" value="1"/>
</dbReference>
<feature type="region of interest" description="Disordered" evidence="1">
    <location>
        <begin position="364"/>
        <end position="399"/>
    </location>
</feature>